<keyword evidence="8" id="KW-0539">Nucleus</keyword>
<dbReference type="Proteomes" id="UP001146120">
    <property type="component" value="Unassembled WGS sequence"/>
</dbReference>
<proteinExistence type="predicted"/>
<evidence type="ECO:0000259" key="11">
    <source>
        <dbReference type="Pfam" id="PF08123"/>
    </source>
</evidence>
<organism evidence="12 13">
    <name type="scientific">Lagenidium giganteum</name>
    <dbReference type="NCBI Taxonomy" id="4803"/>
    <lineage>
        <taxon>Eukaryota</taxon>
        <taxon>Sar</taxon>
        <taxon>Stramenopiles</taxon>
        <taxon>Oomycota</taxon>
        <taxon>Peronosporomycetes</taxon>
        <taxon>Pythiales</taxon>
        <taxon>Pythiaceae</taxon>
    </lineage>
</organism>
<comment type="caution">
    <text evidence="12">The sequence shown here is derived from an EMBL/GenBank/DDBJ whole genome shotgun (WGS) entry which is preliminary data.</text>
</comment>
<dbReference type="InterPro" id="IPR029063">
    <property type="entry name" value="SAM-dependent_MTases_sf"/>
</dbReference>
<dbReference type="InterPro" id="IPR030445">
    <property type="entry name" value="H3-K79_meTrfase"/>
</dbReference>
<evidence type="ECO:0000256" key="10">
    <source>
        <dbReference type="ARBA" id="ARBA00047770"/>
    </source>
</evidence>
<dbReference type="GO" id="GO:0032259">
    <property type="term" value="P:methylation"/>
    <property type="evidence" value="ECO:0007669"/>
    <property type="project" value="UniProtKB-KW"/>
</dbReference>
<feature type="domain" description="DOT1" evidence="11">
    <location>
        <begin position="22"/>
        <end position="124"/>
    </location>
</feature>
<evidence type="ECO:0000256" key="6">
    <source>
        <dbReference type="ARBA" id="ARBA00022691"/>
    </source>
</evidence>
<evidence type="ECO:0000313" key="13">
    <source>
        <dbReference type="Proteomes" id="UP001146120"/>
    </source>
</evidence>
<evidence type="ECO:0000256" key="5">
    <source>
        <dbReference type="ARBA" id="ARBA00022679"/>
    </source>
</evidence>
<evidence type="ECO:0000313" key="12">
    <source>
        <dbReference type="EMBL" id="DBA01020.1"/>
    </source>
</evidence>
<dbReference type="Pfam" id="PF08123">
    <property type="entry name" value="DOT1"/>
    <property type="match status" value="1"/>
</dbReference>
<dbReference type="InterPro" id="IPR025789">
    <property type="entry name" value="DOT1_dom"/>
</dbReference>
<dbReference type="GO" id="GO:0006281">
    <property type="term" value="P:DNA repair"/>
    <property type="evidence" value="ECO:0007669"/>
    <property type="project" value="TreeGrafter"/>
</dbReference>
<evidence type="ECO:0000256" key="3">
    <source>
        <dbReference type="ARBA" id="ARBA00020987"/>
    </source>
</evidence>
<comment type="subcellular location">
    <subcellularLocation>
        <location evidence="1">Nucleus</location>
    </subcellularLocation>
</comment>
<evidence type="ECO:0000256" key="9">
    <source>
        <dbReference type="ARBA" id="ARBA00029821"/>
    </source>
</evidence>
<reference evidence="12" key="1">
    <citation type="submission" date="2022-11" db="EMBL/GenBank/DDBJ databases">
        <authorList>
            <person name="Morgan W.R."/>
            <person name="Tartar A."/>
        </authorList>
    </citation>
    <scope>NUCLEOTIDE SEQUENCE</scope>
    <source>
        <strain evidence="12">ARSEF 373</strain>
    </source>
</reference>
<dbReference type="SUPFAM" id="SSF53335">
    <property type="entry name" value="S-adenosyl-L-methionine-dependent methyltransferases"/>
    <property type="match status" value="1"/>
</dbReference>
<evidence type="ECO:0000256" key="2">
    <source>
        <dbReference type="ARBA" id="ARBA00012190"/>
    </source>
</evidence>
<keyword evidence="13" id="KW-1185">Reference proteome</keyword>
<evidence type="ECO:0000256" key="1">
    <source>
        <dbReference type="ARBA" id="ARBA00004123"/>
    </source>
</evidence>
<dbReference type="GO" id="GO:0140956">
    <property type="term" value="F:histone H3K79 trimethyltransferase activity"/>
    <property type="evidence" value="ECO:0007669"/>
    <property type="project" value="UniProtKB-EC"/>
</dbReference>
<keyword evidence="6" id="KW-0949">S-adenosyl-L-methionine</keyword>
<accession>A0AAV2Z5E2</accession>
<reference evidence="12" key="2">
    <citation type="journal article" date="2023" name="Microbiol Resour">
        <title>Decontamination and Annotation of the Draft Genome Sequence of the Oomycete Lagenidium giganteum ARSEF 373.</title>
        <authorList>
            <person name="Morgan W.R."/>
            <person name="Tartar A."/>
        </authorList>
    </citation>
    <scope>NUCLEOTIDE SEQUENCE</scope>
    <source>
        <strain evidence="12">ARSEF 373</strain>
    </source>
</reference>
<dbReference type="AlphaFoldDB" id="A0AAV2Z5E2"/>
<evidence type="ECO:0000256" key="8">
    <source>
        <dbReference type="ARBA" id="ARBA00023242"/>
    </source>
</evidence>
<keyword evidence="7" id="KW-0156">Chromatin regulator</keyword>
<dbReference type="GO" id="GO:0000077">
    <property type="term" value="P:DNA damage checkpoint signaling"/>
    <property type="evidence" value="ECO:0007669"/>
    <property type="project" value="TreeGrafter"/>
</dbReference>
<dbReference type="PANTHER" id="PTHR21451">
    <property type="entry name" value="HISTONE H3 METHYLTRANSFERASE"/>
    <property type="match status" value="1"/>
</dbReference>
<feature type="non-terminal residue" evidence="12">
    <location>
        <position position="1"/>
    </location>
</feature>
<gene>
    <name evidence="12" type="ORF">N0F65_002630</name>
</gene>
<dbReference type="PANTHER" id="PTHR21451:SF0">
    <property type="entry name" value="HISTONE-LYSINE N-METHYLTRANSFERASE, H3 LYSINE-79 SPECIFIC"/>
    <property type="match status" value="1"/>
</dbReference>
<protein>
    <recommendedName>
        <fullName evidence="3">Histone-lysine N-methyltransferase, H3 lysine-79 specific</fullName>
        <ecNumber evidence="2">2.1.1.360</ecNumber>
    </recommendedName>
    <alternativeName>
        <fullName evidence="9">Histone H3-K79 methyltransferase</fullName>
    </alternativeName>
</protein>
<dbReference type="GO" id="GO:0005634">
    <property type="term" value="C:nucleus"/>
    <property type="evidence" value="ECO:0007669"/>
    <property type="project" value="UniProtKB-SubCell"/>
</dbReference>
<dbReference type="Gene3D" id="3.40.50.150">
    <property type="entry name" value="Vaccinia Virus protein VP39"/>
    <property type="match status" value="1"/>
</dbReference>
<sequence length="209" mass="23745">ELNTGEITFQRFRIIACAIGGFEEDDIFTDVGCGIGNVAFQAALQFRVGASFGIDINAKAIELMKTTIAAHVQAFPMLKNVIPVTDDVRTPRWRTAMYIQSSTILYSNNVRFDKEANLMMETFVIHSNSLQALAVFRPFCGRHRKKCQRPFCQLWTLASVVKVPVHWPAKVGPAYTYKRCEYSNRRRRFRIIAFGIAFVHRPSIIPKAP</sequence>
<keyword evidence="4" id="KW-0489">Methyltransferase</keyword>
<dbReference type="EC" id="2.1.1.360" evidence="2"/>
<evidence type="ECO:0000256" key="7">
    <source>
        <dbReference type="ARBA" id="ARBA00022853"/>
    </source>
</evidence>
<name>A0AAV2Z5E2_9STRA</name>
<comment type="catalytic activity">
    <reaction evidence="10">
        <text>L-lysyl(79)-[histone H3] + 3 S-adenosyl-L-methionine = N(6),N(6),N(6)-trimethyl-L-lysyl(79)-[histone H3] + 3 S-adenosyl-L-homocysteine + 3 H(+)</text>
        <dbReference type="Rhea" id="RHEA:60328"/>
        <dbReference type="Rhea" id="RHEA-COMP:15549"/>
        <dbReference type="Rhea" id="RHEA-COMP:15552"/>
        <dbReference type="ChEBI" id="CHEBI:15378"/>
        <dbReference type="ChEBI" id="CHEBI:29969"/>
        <dbReference type="ChEBI" id="CHEBI:57856"/>
        <dbReference type="ChEBI" id="CHEBI:59789"/>
        <dbReference type="ChEBI" id="CHEBI:61961"/>
        <dbReference type="EC" id="2.1.1.360"/>
    </reaction>
</comment>
<dbReference type="EMBL" id="DAKRPA010000054">
    <property type="protein sequence ID" value="DBA01020.1"/>
    <property type="molecule type" value="Genomic_DNA"/>
</dbReference>
<evidence type="ECO:0000256" key="4">
    <source>
        <dbReference type="ARBA" id="ARBA00022603"/>
    </source>
</evidence>
<keyword evidence="5" id="KW-0808">Transferase</keyword>